<name>A0A1D2QRC5_9GAMM</name>
<dbReference type="PANTHER" id="PTHR38765:SF1">
    <property type="entry name" value="DUF484 DOMAIN-CONTAINING PROTEIN"/>
    <property type="match status" value="1"/>
</dbReference>
<gene>
    <name evidence="1" type="ORF">AB835_05190</name>
</gene>
<dbReference type="EMBL" id="MDLC01000013">
    <property type="protein sequence ID" value="ODS24127.1"/>
    <property type="molecule type" value="Genomic_DNA"/>
</dbReference>
<dbReference type="AlphaFoldDB" id="A0A1D2QRC5"/>
<sequence length="235" mass="26388">MTASSSLRTFSITDKDIVDYLQQHKDFFVDKLSLLADLELPHQTGGAISLVERQVSILRDRNIDMRHRLNALLDNARTNDKLFEKTKRLILNLLEAQDINDLLNALMDSFDNDFEIQQTVLLLFNERIDKATISVTGHIQVVPLKTAQEILGTIISNNQTVCGQLDTAEQQLLFQEHANRIGSTAITPLASANPLGILAIGNEDPEYYRSSMSTLFLTYIGEVLSRLLPQHLNKG</sequence>
<dbReference type="Proteomes" id="UP000242502">
    <property type="component" value="Unassembled WGS sequence"/>
</dbReference>
<proteinExistence type="predicted"/>
<comment type="caution">
    <text evidence="1">The sequence shown here is derived from an EMBL/GenBank/DDBJ whole genome shotgun (WGS) entry which is preliminary data.</text>
</comment>
<dbReference type="InterPro" id="IPR029016">
    <property type="entry name" value="GAF-like_dom_sf"/>
</dbReference>
<protein>
    <recommendedName>
        <fullName evidence="3">Phytochrome sensor protein</fullName>
    </recommendedName>
</protein>
<dbReference type="InterPro" id="IPR007435">
    <property type="entry name" value="DUF484"/>
</dbReference>
<reference evidence="1 2" key="1">
    <citation type="journal article" date="2016" name="Appl. Environ. Microbiol.">
        <title>Lack of Overt Genome Reduction in the Bryostatin-Producing Bryozoan Symbiont "Candidatus Endobugula sertula".</title>
        <authorList>
            <person name="Miller I.J."/>
            <person name="Vanee N."/>
            <person name="Fong S.S."/>
            <person name="Lim-Fong G.E."/>
            <person name="Kwan J.C."/>
        </authorList>
    </citation>
    <scope>NUCLEOTIDE SEQUENCE [LARGE SCALE GENOMIC DNA]</scope>
    <source>
        <strain evidence="1">AB1-4</strain>
    </source>
</reference>
<dbReference type="Pfam" id="PF04340">
    <property type="entry name" value="DUF484"/>
    <property type="match status" value="1"/>
</dbReference>
<evidence type="ECO:0000313" key="1">
    <source>
        <dbReference type="EMBL" id="ODS24127.1"/>
    </source>
</evidence>
<dbReference type="PANTHER" id="PTHR38765">
    <property type="entry name" value="DUF484 DOMAIN-CONTAINING PROTEIN"/>
    <property type="match status" value="1"/>
</dbReference>
<dbReference type="Gene3D" id="3.30.450.40">
    <property type="match status" value="1"/>
</dbReference>
<organism evidence="1 2">
    <name type="scientific">Candidatus Endobugula sertula</name>
    <name type="common">Bugula neritina bacterial symbiont</name>
    <dbReference type="NCBI Taxonomy" id="62101"/>
    <lineage>
        <taxon>Bacteria</taxon>
        <taxon>Pseudomonadati</taxon>
        <taxon>Pseudomonadota</taxon>
        <taxon>Gammaproteobacteria</taxon>
        <taxon>Cellvibrionales</taxon>
        <taxon>Cellvibrionaceae</taxon>
        <taxon>Candidatus Endobugula</taxon>
    </lineage>
</organism>
<accession>A0A1D2QRC5</accession>
<evidence type="ECO:0000313" key="2">
    <source>
        <dbReference type="Proteomes" id="UP000242502"/>
    </source>
</evidence>
<evidence type="ECO:0008006" key="3">
    <source>
        <dbReference type="Google" id="ProtNLM"/>
    </source>
</evidence>
<dbReference type="STRING" id="62101.AB835_05190"/>